<keyword evidence="3 4" id="KW-0472">Membrane</keyword>
<accession>A0A3B0S8X0</accession>
<evidence type="ECO:0000256" key="1">
    <source>
        <dbReference type="ARBA" id="ARBA00022692"/>
    </source>
</evidence>
<feature type="transmembrane region" description="Helical" evidence="4">
    <location>
        <begin position="77"/>
        <end position="95"/>
    </location>
</feature>
<dbReference type="InterPro" id="IPR007688">
    <property type="entry name" value="Conjugal_tfr_TrbL/VirB6"/>
</dbReference>
<feature type="transmembrane region" description="Helical" evidence="4">
    <location>
        <begin position="268"/>
        <end position="288"/>
    </location>
</feature>
<evidence type="ECO:0000256" key="2">
    <source>
        <dbReference type="ARBA" id="ARBA00022989"/>
    </source>
</evidence>
<dbReference type="Pfam" id="PF04610">
    <property type="entry name" value="TrbL"/>
    <property type="match status" value="1"/>
</dbReference>
<evidence type="ECO:0000313" key="5">
    <source>
        <dbReference type="EMBL" id="VAW00403.1"/>
    </source>
</evidence>
<dbReference type="GO" id="GO:0030255">
    <property type="term" value="P:protein secretion by the type IV secretion system"/>
    <property type="evidence" value="ECO:0007669"/>
    <property type="project" value="InterPro"/>
</dbReference>
<feature type="transmembrane region" description="Helical" evidence="4">
    <location>
        <begin position="179"/>
        <end position="211"/>
    </location>
</feature>
<feature type="transmembrane region" description="Helical" evidence="4">
    <location>
        <begin position="223"/>
        <end position="248"/>
    </location>
</feature>
<evidence type="ECO:0008006" key="6">
    <source>
        <dbReference type="Google" id="ProtNLM"/>
    </source>
</evidence>
<organism evidence="5">
    <name type="scientific">hydrothermal vent metagenome</name>
    <dbReference type="NCBI Taxonomy" id="652676"/>
    <lineage>
        <taxon>unclassified sequences</taxon>
        <taxon>metagenomes</taxon>
        <taxon>ecological metagenomes</taxon>
    </lineage>
</organism>
<feature type="transmembrane region" description="Helical" evidence="4">
    <location>
        <begin position="35"/>
        <end position="56"/>
    </location>
</feature>
<dbReference type="AlphaFoldDB" id="A0A3B0S8X0"/>
<evidence type="ECO:0000256" key="4">
    <source>
        <dbReference type="SAM" id="Phobius"/>
    </source>
</evidence>
<gene>
    <name evidence="5" type="ORF">MNBD_ALPHA06-1736</name>
</gene>
<evidence type="ECO:0000256" key="3">
    <source>
        <dbReference type="ARBA" id="ARBA00023136"/>
    </source>
</evidence>
<name>A0A3B0S8X0_9ZZZZ</name>
<keyword evidence="1 4" id="KW-0812">Transmembrane</keyword>
<reference evidence="5" key="1">
    <citation type="submission" date="2018-06" db="EMBL/GenBank/DDBJ databases">
        <authorList>
            <person name="Zhirakovskaya E."/>
        </authorList>
    </citation>
    <scope>NUCLEOTIDE SEQUENCE</scope>
</reference>
<sequence length="321" mass="34104">MTSGIDFDSTSGVYDTFITSADAPIYTLLDAAGNVFAGFAGPVMVTAAIYVALVGYSIMSGRVAMSLNEASVRISKLVLIIVFVTSYFWFAKIFYNAFWTVPTYVANFFLGALDPSISYGAATTVAGTSDSFVIQNPELTSLVDDYAEAILQLIGDFTAVHKGAAGTGFVVWLVYMAPVVAAMMIIIVAKIVSVLLFILAPLVFTASLIGYSNHFLLGWFRQLVVLSLTVIIAYILFVLVLSMVSGAATLAYDNATQLSGAYSGYKNITIPVLFPVFALSFIGLVLILQAPLLANRIIGAFGLVNNQARATSSTTVTSEGA</sequence>
<proteinExistence type="predicted"/>
<protein>
    <recommendedName>
        <fullName evidence="6">Type IV secretion system protein VirB6</fullName>
    </recommendedName>
</protein>
<dbReference type="EMBL" id="UOEE01000294">
    <property type="protein sequence ID" value="VAW00403.1"/>
    <property type="molecule type" value="Genomic_DNA"/>
</dbReference>
<keyword evidence="2 4" id="KW-1133">Transmembrane helix</keyword>